<dbReference type="HAMAP" id="MF_01366">
    <property type="entry name" value="Ribosomal_uL13"/>
    <property type="match status" value="1"/>
</dbReference>
<dbReference type="STRING" id="1798375.A2773_04320"/>
<dbReference type="GO" id="GO:0005840">
    <property type="term" value="C:ribosome"/>
    <property type="evidence" value="ECO:0007669"/>
    <property type="project" value="UniProtKB-KW"/>
</dbReference>
<dbReference type="GO" id="GO:0003735">
    <property type="term" value="F:structural constituent of ribosome"/>
    <property type="evidence" value="ECO:0007669"/>
    <property type="project" value="InterPro"/>
</dbReference>
<evidence type="ECO:0000256" key="4">
    <source>
        <dbReference type="HAMAP-Rule" id="MF_01366"/>
    </source>
</evidence>
<protein>
    <recommendedName>
        <fullName evidence="4">Large ribosomal subunit protein uL13</fullName>
    </recommendedName>
</protein>
<proteinExistence type="inferred from homology"/>
<comment type="similarity">
    <text evidence="1 4">Belongs to the universal ribosomal protein uL13 family.</text>
</comment>
<dbReference type="CDD" id="cd00392">
    <property type="entry name" value="Ribosomal_L13"/>
    <property type="match status" value="1"/>
</dbReference>
<dbReference type="AlphaFoldDB" id="A0A1F5ZRL7"/>
<dbReference type="EMBL" id="MFJE01000005">
    <property type="protein sequence ID" value="OGG15088.1"/>
    <property type="molecule type" value="Genomic_DNA"/>
</dbReference>
<gene>
    <name evidence="4" type="primary">rplM</name>
    <name evidence="5" type="ORF">A2773_04320</name>
</gene>
<dbReference type="SUPFAM" id="SSF52161">
    <property type="entry name" value="Ribosomal protein L13"/>
    <property type="match status" value="1"/>
</dbReference>
<evidence type="ECO:0000256" key="2">
    <source>
        <dbReference type="ARBA" id="ARBA00022980"/>
    </source>
</evidence>
<keyword evidence="2 4" id="KW-0689">Ribosomal protein</keyword>
<dbReference type="GO" id="GO:0003729">
    <property type="term" value="F:mRNA binding"/>
    <property type="evidence" value="ECO:0007669"/>
    <property type="project" value="TreeGrafter"/>
</dbReference>
<organism evidence="5 6">
    <name type="scientific">Candidatus Gottesmanbacteria bacterium RIFCSPHIGHO2_01_FULL_39_10</name>
    <dbReference type="NCBI Taxonomy" id="1798375"/>
    <lineage>
        <taxon>Bacteria</taxon>
        <taxon>Candidatus Gottesmaniibacteriota</taxon>
    </lineage>
</organism>
<dbReference type="Gene3D" id="3.90.1180.10">
    <property type="entry name" value="Ribosomal protein L13"/>
    <property type="match status" value="1"/>
</dbReference>
<evidence type="ECO:0000313" key="6">
    <source>
        <dbReference type="Proteomes" id="UP000177383"/>
    </source>
</evidence>
<dbReference type="NCBIfam" id="TIGR01066">
    <property type="entry name" value="rplM_bact"/>
    <property type="match status" value="1"/>
</dbReference>
<dbReference type="PANTHER" id="PTHR11545:SF2">
    <property type="entry name" value="LARGE RIBOSOMAL SUBUNIT PROTEIN UL13M"/>
    <property type="match status" value="1"/>
</dbReference>
<dbReference type="InterPro" id="IPR005822">
    <property type="entry name" value="Ribosomal_uL13"/>
</dbReference>
<dbReference type="GO" id="GO:0017148">
    <property type="term" value="P:negative regulation of translation"/>
    <property type="evidence" value="ECO:0007669"/>
    <property type="project" value="TreeGrafter"/>
</dbReference>
<sequence>MQKTTLPTKQKDIKRIWLLFDVKDQILGRIATVMAQNLMGKNKPYFVPNLDCGDYVIVINAAKIKVTGNKAKQKIYDSFSGYPGGRKKHTFQEILIQNPKRIIYEAVAGMLPKNKLRDQMLKRLYVYKDENHPYQNKLKIEN</sequence>
<dbReference type="PIRSF" id="PIRSF002181">
    <property type="entry name" value="Ribosomal_L13"/>
    <property type="match status" value="1"/>
</dbReference>
<accession>A0A1F5ZRL7</accession>
<evidence type="ECO:0000256" key="1">
    <source>
        <dbReference type="ARBA" id="ARBA00006227"/>
    </source>
</evidence>
<dbReference type="PANTHER" id="PTHR11545">
    <property type="entry name" value="RIBOSOMAL PROTEIN L13"/>
    <property type="match status" value="1"/>
</dbReference>
<dbReference type="Pfam" id="PF00572">
    <property type="entry name" value="Ribosomal_L13"/>
    <property type="match status" value="1"/>
</dbReference>
<comment type="subunit">
    <text evidence="4">Part of the 50S ribosomal subunit.</text>
</comment>
<dbReference type="InterPro" id="IPR005823">
    <property type="entry name" value="Ribosomal_uL13_bac-type"/>
</dbReference>
<dbReference type="Proteomes" id="UP000177383">
    <property type="component" value="Unassembled WGS sequence"/>
</dbReference>
<dbReference type="GO" id="GO:0006412">
    <property type="term" value="P:translation"/>
    <property type="evidence" value="ECO:0007669"/>
    <property type="project" value="UniProtKB-UniRule"/>
</dbReference>
<name>A0A1F5ZRL7_9BACT</name>
<keyword evidence="3 4" id="KW-0687">Ribonucleoprotein</keyword>
<evidence type="ECO:0000256" key="3">
    <source>
        <dbReference type="ARBA" id="ARBA00023274"/>
    </source>
</evidence>
<reference evidence="5 6" key="1">
    <citation type="journal article" date="2016" name="Nat. Commun.">
        <title>Thousands of microbial genomes shed light on interconnected biogeochemical processes in an aquifer system.</title>
        <authorList>
            <person name="Anantharaman K."/>
            <person name="Brown C.T."/>
            <person name="Hug L.A."/>
            <person name="Sharon I."/>
            <person name="Castelle C.J."/>
            <person name="Probst A.J."/>
            <person name="Thomas B.C."/>
            <person name="Singh A."/>
            <person name="Wilkins M.J."/>
            <person name="Karaoz U."/>
            <person name="Brodie E.L."/>
            <person name="Williams K.H."/>
            <person name="Hubbard S.S."/>
            <person name="Banfield J.F."/>
        </authorList>
    </citation>
    <scope>NUCLEOTIDE SEQUENCE [LARGE SCALE GENOMIC DNA]</scope>
</reference>
<comment type="function">
    <text evidence="4">This protein is one of the early assembly proteins of the 50S ribosomal subunit, although it is not seen to bind rRNA by itself. It is important during the early stages of 50S assembly.</text>
</comment>
<comment type="caution">
    <text evidence="5">The sequence shown here is derived from an EMBL/GenBank/DDBJ whole genome shotgun (WGS) entry which is preliminary data.</text>
</comment>
<dbReference type="GO" id="GO:1990904">
    <property type="term" value="C:ribonucleoprotein complex"/>
    <property type="evidence" value="ECO:0007669"/>
    <property type="project" value="UniProtKB-KW"/>
</dbReference>
<dbReference type="InterPro" id="IPR036899">
    <property type="entry name" value="Ribosomal_uL13_sf"/>
</dbReference>
<evidence type="ECO:0000313" key="5">
    <source>
        <dbReference type="EMBL" id="OGG15088.1"/>
    </source>
</evidence>